<feature type="domain" description="Peptidase S1" evidence="10">
    <location>
        <begin position="36"/>
        <end position="336"/>
    </location>
</feature>
<dbReference type="InterPro" id="IPR051487">
    <property type="entry name" value="Ser/Thr_Proteases_Immune/Dev"/>
</dbReference>
<dbReference type="PROSITE" id="PS00134">
    <property type="entry name" value="TRYPSIN_HIS"/>
    <property type="match status" value="1"/>
</dbReference>
<evidence type="ECO:0000256" key="5">
    <source>
        <dbReference type="ARBA" id="ARBA00023157"/>
    </source>
</evidence>
<dbReference type="GO" id="GO:0006508">
    <property type="term" value="P:proteolysis"/>
    <property type="evidence" value="ECO:0007669"/>
    <property type="project" value="UniProtKB-KW"/>
</dbReference>
<dbReference type="AlphaFoldDB" id="A0A423SLX1"/>
<comment type="similarity">
    <text evidence="7 9">Belongs to the peptidase S1 family. CLIP subfamily.</text>
</comment>
<keyword evidence="9" id="KW-0964">Secreted</keyword>
<dbReference type="Gene3D" id="2.40.10.10">
    <property type="entry name" value="Trypsin-like serine proteases"/>
    <property type="match status" value="2"/>
</dbReference>
<dbReference type="Pfam" id="PF00089">
    <property type="entry name" value="Trypsin"/>
    <property type="match status" value="1"/>
</dbReference>
<comment type="subcellular location">
    <subcellularLocation>
        <location evidence="9">Secreted</location>
    </subcellularLocation>
</comment>
<evidence type="ECO:0000256" key="3">
    <source>
        <dbReference type="ARBA" id="ARBA00022801"/>
    </source>
</evidence>
<comment type="caution">
    <text evidence="12">The sequence shown here is derived from an EMBL/GenBank/DDBJ whole genome shotgun (WGS) entry which is preliminary data.</text>
</comment>
<feature type="domain" description="Clip" evidence="11">
    <location>
        <begin position="17"/>
        <end position="74"/>
    </location>
</feature>
<dbReference type="CDD" id="cd00190">
    <property type="entry name" value="Tryp_SPc"/>
    <property type="match status" value="1"/>
</dbReference>
<dbReference type="EC" id="3.4.21.-" evidence="8"/>
<dbReference type="PRINTS" id="PR00722">
    <property type="entry name" value="CHYMOTRYPSIN"/>
</dbReference>
<dbReference type="PROSITE" id="PS50240">
    <property type="entry name" value="TRYPSIN_DOM"/>
    <property type="match status" value="1"/>
</dbReference>
<dbReference type="Proteomes" id="UP000283509">
    <property type="component" value="Unassembled WGS sequence"/>
</dbReference>
<keyword evidence="2" id="KW-0732">Signal</keyword>
<evidence type="ECO:0000256" key="7">
    <source>
        <dbReference type="ARBA" id="ARBA00024195"/>
    </source>
</evidence>
<keyword evidence="13" id="KW-1185">Reference proteome</keyword>
<dbReference type="InterPro" id="IPR018114">
    <property type="entry name" value="TRYPSIN_HIS"/>
</dbReference>
<organism evidence="12 13">
    <name type="scientific">Penaeus vannamei</name>
    <name type="common">Whiteleg shrimp</name>
    <name type="synonym">Litopenaeus vannamei</name>
    <dbReference type="NCBI Taxonomy" id="6689"/>
    <lineage>
        <taxon>Eukaryota</taxon>
        <taxon>Metazoa</taxon>
        <taxon>Ecdysozoa</taxon>
        <taxon>Arthropoda</taxon>
        <taxon>Crustacea</taxon>
        <taxon>Multicrustacea</taxon>
        <taxon>Malacostraca</taxon>
        <taxon>Eumalacostraca</taxon>
        <taxon>Eucarida</taxon>
        <taxon>Decapoda</taxon>
        <taxon>Dendrobranchiata</taxon>
        <taxon>Penaeoidea</taxon>
        <taxon>Penaeidae</taxon>
        <taxon>Penaeus</taxon>
    </lineage>
</organism>
<keyword evidence="4 8" id="KW-0720">Serine protease</keyword>
<evidence type="ECO:0000313" key="12">
    <source>
        <dbReference type="EMBL" id="ROT65238.1"/>
    </source>
</evidence>
<keyword evidence="5" id="KW-1015">Disulfide bond</keyword>
<dbReference type="PROSITE" id="PS51888">
    <property type="entry name" value="CLIP"/>
    <property type="match status" value="1"/>
</dbReference>
<dbReference type="GO" id="GO:0004252">
    <property type="term" value="F:serine-type endopeptidase activity"/>
    <property type="evidence" value="ECO:0007669"/>
    <property type="project" value="UniProtKB-UniRule"/>
</dbReference>
<reference evidence="12 13" key="1">
    <citation type="submission" date="2018-04" db="EMBL/GenBank/DDBJ databases">
        <authorList>
            <person name="Zhang X."/>
            <person name="Yuan J."/>
            <person name="Li F."/>
            <person name="Xiang J."/>
        </authorList>
    </citation>
    <scope>NUCLEOTIDE SEQUENCE [LARGE SCALE GENOMIC DNA]</scope>
    <source>
        <tissue evidence="12">Muscle</tissue>
    </source>
</reference>
<dbReference type="PROSITE" id="PS00135">
    <property type="entry name" value="TRYPSIN_SER"/>
    <property type="match status" value="1"/>
</dbReference>
<dbReference type="InterPro" id="IPR009003">
    <property type="entry name" value="Peptidase_S1_PA"/>
</dbReference>
<dbReference type="STRING" id="6689.A0A423SLX1"/>
<comment type="domain">
    <text evidence="9">The clip domain consists of 35-55 residues which are 'knitted' together usually by 3 conserved disulfide bonds forming a clip-like compact structure.</text>
</comment>
<dbReference type="EMBL" id="QCYY01003115">
    <property type="protein sequence ID" value="ROT65238.1"/>
    <property type="molecule type" value="Genomic_DNA"/>
</dbReference>
<evidence type="ECO:0000256" key="6">
    <source>
        <dbReference type="ARBA" id="ARBA00023180"/>
    </source>
</evidence>
<dbReference type="InterPro" id="IPR043504">
    <property type="entry name" value="Peptidase_S1_PA_chymotrypsin"/>
</dbReference>
<keyword evidence="3 8" id="KW-0378">Hydrolase</keyword>
<accession>A0A423SLX1</accession>
<dbReference type="SMART" id="SM00020">
    <property type="entry name" value="Tryp_SPc"/>
    <property type="match status" value="1"/>
</dbReference>
<keyword evidence="1 8" id="KW-0645">Protease</keyword>
<protein>
    <recommendedName>
        <fullName evidence="9">CLIP domain-containing serine protease</fullName>
        <ecNumber evidence="8">3.4.21.-</ecNumber>
    </recommendedName>
</protein>
<evidence type="ECO:0000259" key="11">
    <source>
        <dbReference type="PROSITE" id="PS51888"/>
    </source>
</evidence>
<dbReference type="PANTHER" id="PTHR24256">
    <property type="entry name" value="TRYPTASE-RELATED"/>
    <property type="match status" value="1"/>
</dbReference>
<dbReference type="SUPFAM" id="SSF50494">
    <property type="entry name" value="Trypsin-like serine proteases"/>
    <property type="match status" value="1"/>
</dbReference>
<dbReference type="SMART" id="SM00680">
    <property type="entry name" value="CLIP"/>
    <property type="match status" value="1"/>
</dbReference>
<sequence length="337" mass="36743">MVVRWGSAGLLSVWIKAWQTPDSARGTCTKVHDCHALRGLVNSAFRNKRPQEVSLLRQHVDSCGFDRNNLTVCCPMPFPGVAQEVMAELKQLGERAAWHCGGVLIHPRYVLTAAHCVSDPNIPNLSLVGVRLGELDLSTNPDCDRGLCNSVVDVGVEQVLVHPEYNKDCPACHDLALLRLNRPVEDLLCVSLSSWIYPICLPLDPEEEFGASIDALQASRDMGLIGGWGSVSGDPFNVQLPTVLQKALVPLLRTPFCDALQQKYPDPSSTLCAGGEGPGTCKGDSGGPLMIDNRSRTRWYVLGITSKGPRACGVPNTQTLFTNVHHHLPWILSNMRP</sequence>
<dbReference type="GO" id="GO:0005576">
    <property type="term" value="C:extracellular region"/>
    <property type="evidence" value="ECO:0007669"/>
    <property type="project" value="UniProtKB-SubCell"/>
</dbReference>
<dbReference type="Pfam" id="PF12032">
    <property type="entry name" value="CLIP"/>
    <property type="match status" value="1"/>
</dbReference>
<evidence type="ECO:0000256" key="1">
    <source>
        <dbReference type="ARBA" id="ARBA00022670"/>
    </source>
</evidence>
<evidence type="ECO:0000256" key="9">
    <source>
        <dbReference type="RuleBase" id="RU366078"/>
    </source>
</evidence>
<dbReference type="InterPro" id="IPR022700">
    <property type="entry name" value="CLIP"/>
</dbReference>
<evidence type="ECO:0000259" key="10">
    <source>
        <dbReference type="PROSITE" id="PS50240"/>
    </source>
</evidence>
<evidence type="ECO:0000256" key="8">
    <source>
        <dbReference type="RuleBase" id="RU363034"/>
    </source>
</evidence>
<dbReference type="FunFam" id="2.40.10.10:FF:000028">
    <property type="entry name" value="Serine protease easter"/>
    <property type="match status" value="1"/>
</dbReference>
<dbReference type="InterPro" id="IPR038565">
    <property type="entry name" value="CLIP_sf"/>
</dbReference>
<gene>
    <name evidence="12" type="ORF">C7M84_016806</name>
</gene>
<dbReference type="Gene3D" id="3.30.1640.30">
    <property type="match status" value="1"/>
</dbReference>
<keyword evidence="6" id="KW-0325">Glycoprotein</keyword>
<evidence type="ECO:0000313" key="13">
    <source>
        <dbReference type="Proteomes" id="UP000283509"/>
    </source>
</evidence>
<name>A0A423SLX1_PENVA</name>
<evidence type="ECO:0000256" key="4">
    <source>
        <dbReference type="ARBA" id="ARBA00022825"/>
    </source>
</evidence>
<proteinExistence type="inferred from homology"/>
<dbReference type="InterPro" id="IPR001314">
    <property type="entry name" value="Peptidase_S1A"/>
</dbReference>
<dbReference type="InterPro" id="IPR033116">
    <property type="entry name" value="TRYPSIN_SER"/>
</dbReference>
<dbReference type="OrthoDB" id="6359538at2759"/>
<reference evidence="12 13" key="2">
    <citation type="submission" date="2019-01" db="EMBL/GenBank/DDBJ databases">
        <title>The decoding of complex shrimp genome reveals the adaptation for benthos swimmer, frequently molting mechanism and breeding impact on genome.</title>
        <authorList>
            <person name="Sun Y."/>
            <person name="Gao Y."/>
            <person name="Yu Y."/>
        </authorList>
    </citation>
    <scope>NUCLEOTIDE SEQUENCE [LARGE SCALE GENOMIC DNA]</scope>
    <source>
        <tissue evidence="12">Muscle</tissue>
    </source>
</reference>
<evidence type="ECO:0000256" key="2">
    <source>
        <dbReference type="ARBA" id="ARBA00022729"/>
    </source>
</evidence>
<dbReference type="InterPro" id="IPR001254">
    <property type="entry name" value="Trypsin_dom"/>
</dbReference>